<dbReference type="OrthoDB" id="331688at2"/>
<comment type="caution">
    <text evidence="1">The sequence shown here is derived from an EMBL/GenBank/DDBJ whole genome shotgun (WGS) entry which is preliminary data.</text>
</comment>
<dbReference type="Proteomes" id="UP000298009">
    <property type="component" value="Unassembled WGS sequence"/>
</dbReference>
<keyword evidence="2" id="KW-1185">Reference proteome</keyword>
<dbReference type="RefSeq" id="WP_135602880.1">
    <property type="nucleotide sequence ID" value="NZ_RQFK01000033.1"/>
</dbReference>
<evidence type="ECO:0000313" key="2">
    <source>
        <dbReference type="Proteomes" id="UP000298009"/>
    </source>
</evidence>
<evidence type="ECO:0000313" key="1">
    <source>
        <dbReference type="EMBL" id="TGK78312.1"/>
    </source>
</evidence>
<proteinExistence type="predicted"/>
<accession>A0A4R9HZP9</accession>
<organism evidence="1 2">
    <name type="scientific">Leptospira noumeaensis</name>
    <dbReference type="NCBI Taxonomy" id="2484964"/>
    <lineage>
        <taxon>Bacteria</taxon>
        <taxon>Pseudomonadati</taxon>
        <taxon>Spirochaetota</taxon>
        <taxon>Spirochaetia</taxon>
        <taxon>Leptospirales</taxon>
        <taxon>Leptospiraceae</taxon>
        <taxon>Leptospira</taxon>
    </lineage>
</organism>
<dbReference type="EMBL" id="RQFK01000033">
    <property type="protein sequence ID" value="TGK78312.1"/>
    <property type="molecule type" value="Genomic_DNA"/>
</dbReference>
<name>A0A4R9HZP9_9LEPT</name>
<dbReference type="AlphaFoldDB" id="A0A4R9HZP9"/>
<gene>
    <name evidence="1" type="ORF">EHQ24_17305</name>
</gene>
<sequence length="79" mass="9175">MLHHLPMDQKIQYLNQMIEIIDTKVTIFKKNKSRLPQAAYTAEKQVLTRTIEDTIKLAEEIKPAPFSLINDLKALIKQL</sequence>
<reference evidence="1" key="1">
    <citation type="journal article" date="2019" name="PLoS Negl. Trop. Dis.">
        <title>Revisiting the worldwide diversity of Leptospira species in the environment.</title>
        <authorList>
            <person name="Vincent A.T."/>
            <person name="Schiettekatte O."/>
            <person name="Bourhy P."/>
            <person name="Veyrier F.J."/>
            <person name="Picardeau M."/>
        </authorList>
    </citation>
    <scope>NUCLEOTIDE SEQUENCE [LARGE SCALE GENOMIC DNA]</scope>
    <source>
        <strain evidence="1">201800287</strain>
    </source>
</reference>
<protein>
    <submittedName>
        <fullName evidence="1">Uncharacterized protein</fullName>
    </submittedName>
</protein>